<dbReference type="EMBL" id="VIIS01001852">
    <property type="protein sequence ID" value="KAF0291856.1"/>
    <property type="molecule type" value="Genomic_DNA"/>
</dbReference>
<dbReference type="InterPro" id="IPR021019">
    <property type="entry name" value="Mediator_Med30_met"/>
</dbReference>
<gene>
    <name evidence="12" type="primary">MED30_0</name>
    <name evidence="12" type="ORF">FJT64_010106</name>
</gene>
<evidence type="ECO:0000256" key="2">
    <source>
        <dbReference type="ARBA" id="ARBA00010606"/>
    </source>
</evidence>
<evidence type="ECO:0000313" key="12">
    <source>
        <dbReference type="EMBL" id="KAF0291856.1"/>
    </source>
</evidence>
<dbReference type="Pfam" id="PF11315">
    <property type="entry name" value="Med30"/>
    <property type="match status" value="1"/>
</dbReference>
<keyword evidence="4" id="KW-0805">Transcription regulation</keyword>
<evidence type="ECO:0000256" key="4">
    <source>
        <dbReference type="ARBA" id="ARBA00023015"/>
    </source>
</evidence>
<dbReference type="PANTHER" id="PTHR31705:SF4">
    <property type="entry name" value="MEDIATOR OF RNA POLYMERASE II TRANSCRIPTION SUBUNIT 30"/>
    <property type="match status" value="1"/>
</dbReference>
<dbReference type="GO" id="GO:0003712">
    <property type="term" value="F:transcription coregulator activity"/>
    <property type="evidence" value="ECO:0007669"/>
    <property type="project" value="TreeGrafter"/>
</dbReference>
<evidence type="ECO:0000256" key="11">
    <source>
        <dbReference type="SAM" id="MobiDB-lite"/>
    </source>
</evidence>
<evidence type="ECO:0000256" key="5">
    <source>
        <dbReference type="ARBA" id="ARBA00023159"/>
    </source>
</evidence>
<evidence type="ECO:0000313" key="13">
    <source>
        <dbReference type="Proteomes" id="UP000440578"/>
    </source>
</evidence>
<evidence type="ECO:0000256" key="3">
    <source>
        <dbReference type="ARBA" id="ARBA00019664"/>
    </source>
</evidence>
<comment type="subcellular location">
    <subcellularLocation>
        <location evidence="1">Nucleus</location>
    </subcellularLocation>
</comment>
<comment type="function">
    <text evidence="8">Component of the Mediator complex, a coactivator involved in the regulated transcription of nearly all RNA polymerase II-dependent genes. Mediator functions as a bridge to convey information from gene-specific regulatory proteins to the basal RNA polymerase II transcription machinery. Mediator is recruited to promoters by direct interactions with regulatory proteins and serves as a scaffold for the assembly of a functional preinitiation complex with RNA polymerase II and the general transcription factors.</text>
</comment>
<comment type="similarity">
    <text evidence="2">Belongs to the Mediator complex subunit 30 family.</text>
</comment>
<evidence type="ECO:0000256" key="7">
    <source>
        <dbReference type="ARBA" id="ARBA00023242"/>
    </source>
</evidence>
<dbReference type="GO" id="GO:0016592">
    <property type="term" value="C:mediator complex"/>
    <property type="evidence" value="ECO:0007669"/>
    <property type="project" value="TreeGrafter"/>
</dbReference>
<accession>A0A6A4VBI7</accession>
<dbReference type="PANTHER" id="PTHR31705">
    <property type="entry name" value="MEDIATOR OF RNA POLYMERASE II TRANSCRIPTION SUBUNIT 30"/>
    <property type="match status" value="1"/>
</dbReference>
<keyword evidence="10" id="KW-0175">Coiled coil</keyword>
<keyword evidence="6" id="KW-0804">Transcription</keyword>
<dbReference type="Proteomes" id="UP000440578">
    <property type="component" value="Unassembled WGS sequence"/>
</dbReference>
<evidence type="ECO:0000256" key="10">
    <source>
        <dbReference type="SAM" id="Coils"/>
    </source>
</evidence>
<evidence type="ECO:0000256" key="8">
    <source>
        <dbReference type="ARBA" id="ARBA00025687"/>
    </source>
</evidence>
<reference evidence="12 13" key="1">
    <citation type="submission" date="2019-07" db="EMBL/GenBank/DDBJ databases">
        <title>Draft genome assembly of a fouling barnacle, Amphibalanus amphitrite (Darwin, 1854): The first reference genome for Thecostraca.</title>
        <authorList>
            <person name="Kim W."/>
        </authorList>
    </citation>
    <scope>NUCLEOTIDE SEQUENCE [LARGE SCALE GENOMIC DNA]</scope>
    <source>
        <strain evidence="12">SNU_AA5</strain>
        <tissue evidence="12">Soma without cirri and trophi</tissue>
    </source>
</reference>
<feature type="compositionally biased region" description="Low complexity" evidence="11">
    <location>
        <begin position="22"/>
        <end position="32"/>
    </location>
</feature>
<dbReference type="GO" id="GO:0045893">
    <property type="term" value="P:positive regulation of DNA-templated transcription"/>
    <property type="evidence" value="ECO:0007669"/>
    <property type="project" value="TreeGrafter"/>
</dbReference>
<name>A0A6A4VBI7_AMPAM</name>
<evidence type="ECO:0000256" key="6">
    <source>
        <dbReference type="ARBA" id="ARBA00023163"/>
    </source>
</evidence>
<feature type="compositionally biased region" description="Gly residues" evidence="11">
    <location>
        <begin position="1"/>
        <end position="13"/>
    </location>
</feature>
<organism evidence="12 13">
    <name type="scientific">Amphibalanus amphitrite</name>
    <name type="common">Striped barnacle</name>
    <name type="synonym">Balanus amphitrite</name>
    <dbReference type="NCBI Taxonomy" id="1232801"/>
    <lineage>
        <taxon>Eukaryota</taxon>
        <taxon>Metazoa</taxon>
        <taxon>Ecdysozoa</taxon>
        <taxon>Arthropoda</taxon>
        <taxon>Crustacea</taxon>
        <taxon>Multicrustacea</taxon>
        <taxon>Cirripedia</taxon>
        <taxon>Thoracica</taxon>
        <taxon>Thoracicalcarea</taxon>
        <taxon>Balanomorpha</taxon>
        <taxon>Balanoidea</taxon>
        <taxon>Balanidae</taxon>
        <taxon>Amphibalaninae</taxon>
        <taxon>Amphibalanus</taxon>
    </lineage>
</organism>
<keyword evidence="13" id="KW-1185">Reference proteome</keyword>
<comment type="caution">
    <text evidence="12">The sequence shown here is derived from an EMBL/GenBank/DDBJ whole genome shotgun (WGS) entry which is preliminary data.</text>
</comment>
<dbReference type="AlphaFoldDB" id="A0A6A4VBI7"/>
<feature type="compositionally biased region" description="Polar residues" evidence="11">
    <location>
        <begin position="50"/>
        <end position="65"/>
    </location>
</feature>
<proteinExistence type="inferred from homology"/>
<protein>
    <recommendedName>
        <fullName evidence="3">Mediator of RNA polymerase II transcription subunit 30</fullName>
    </recommendedName>
    <alternativeName>
        <fullName evidence="9">Mediator complex subunit 30</fullName>
    </alternativeName>
</protein>
<sequence length="265" mass="28527">MAGQFPGMGGGGISQNNSYMMQQQQQPAAPQPGGVGAFTSQPGEGGSFGGQVTSYSGYPSSQPGLSQAGPGGYPNPPAYSQSGGGGGAFSLASSYMSSSYGAQSPVYSQSRARHCTVISGCYAAGGSISMSQQQAVVPTATPTQAQVSVMTSQQQQQQQQQQVQQTQQQQQQQQQQRDYNVATLCRYAQEHLLELVSRCQELFNVLKMHQPPNGTPQGMTNSADKQNKIKQLLEYIRVQFRRLRVYHERISECCASFEFTPVEAS</sequence>
<feature type="region of interest" description="Disordered" evidence="11">
    <location>
        <begin position="1"/>
        <end position="84"/>
    </location>
</feature>
<keyword evidence="5" id="KW-0010">Activator</keyword>
<feature type="coiled-coil region" evidence="10">
    <location>
        <begin position="149"/>
        <end position="176"/>
    </location>
</feature>
<keyword evidence="7" id="KW-0539">Nucleus</keyword>
<evidence type="ECO:0000256" key="1">
    <source>
        <dbReference type="ARBA" id="ARBA00004123"/>
    </source>
</evidence>
<evidence type="ECO:0000256" key="9">
    <source>
        <dbReference type="ARBA" id="ARBA00031981"/>
    </source>
</evidence>
<dbReference type="OrthoDB" id="10067025at2759"/>